<name>A0A3G5A7R4_9VIRU</name>
<keyword evidence="1" id="KW-0812">Transmembrane</keyword>
<accession>A0A3G5A7R4</accession>
<dbReference type="EMBL" id="MK072386">
    <property type="protein sequence ID" value="AYV83082.1"/>
    <property type="molecule type" value="Genomic_DNA"/>
</dbReference>
<keyword evidence="1" id="KW-0472">Membrane</keyword>
<evidence type="ECO:0008006" key="3">
    <source>
        <dbReference type="Google" id="ProtNLM"/>
    </source>
</evidence>
<dbReference type="GO" id="GO:0016020">
    <property type="term" value="C:membrane"/>
    <property type="evidence" value="ECO:0007669"/>
    <property type="project" value="InterPro"/>
</dbReference>
<proteinExistence type="predicted"/>
<gene>
    <name evidence="2" type="ORF">Hyperionvirus4_47</name>
</gene>
<sequence>MKFKDHLKAPIIGILLGLSFLKLYSIYKKKYFLNMSGFILPAHTDAPHLDPTIHISSKIDFHLVDDFRKQYHDIICLDRHTHLCRLDKPSNKNIKILINTYGGRALCAHIIYDILRNHAGRTTISVNEAFSAGTVIVLACDQIEMTPCSLLSPINVLITKYIFFGEPIACSKAIKNPFSSNIIAFLAIIATYPLLKYHELKIIKNLRTKHPNINIDLFKKFFLGEVNHDTPYNYSSVKDIGLNIMYS</sequence>
<dbReference type="SUPFAM" id="SSF52096">
    <property type="entry name" value="ClpP/crotonase"/>
    <property type="match status" value="1"/>
</dbReference>
<feature type="transmembrane region" description="Helical" evidence="1">
    <location>
        <begin position="178"/>
        <end position="195"/>
    </location>
</feature>
<dbReference type="Gene3D" id="3.90.226.10">
    <property type="entry name" value="2-enoyl-CoA Hydratase, Chain A, domain 1"/>
    <property type="match status" value="1"/>
</dbReference>
<dbReference type="InterPro" id="IPR002825">
    <property type="entry name" value="Pept_S49_ser-pept_pro"/>
</dbReference>
<reference evidence="2" key="1">
    <citation type="submission" date="2018-10" db="EMBL/GenBank/DDBJ databases">
        <title>Hidden diversity of soil giant viruses.</title>
        <authorList>
            <person name="Schulz F."/>
            <person name="Alteio L."/>
            <person name="Goudeau D."/>
            <person name="Ryan E.M."/>
            <person name="Malmstrom R.R."/>
            <person name="Blanchard J."/>
            <person name="Woyke T."/>
        </authorList>
    </citation>
    <scope>NUCLEOTIDE SEQUENCE</scope>
    <source>
        <strain evidence="2">HYV1</strain>
    </source>
</reference>
<protein>
    <recommendedName>
        <fullName evidence="3">Clp protease</fullName>
    </recommendedName>
</protein>
<feature type="transmembrane region" description="Helical" evidence="1">
    <location>
        <begin position="7"/>
        <end position="27"/>
    </location>
</feature>
<dbReference type="InterPro" id="IPR029045">
    <property type="entry name" value="ClpP/crotonase-like_dom_sf"/>
</dbReference>
<dbReference type="PANTHER" id="PTHR35984:SF1">
    <property type="entry name" value="PERIPLASMIC SERINE PROTEASE"/>
    <property type="match status" value="1"/>
</dbReference>
<dbReference type="Pfam" id="PF01972">
    <property type="entry name" value="SDH_protease"/>
    <property type="match status" value="1"/>
</dbReference>
<organism evidence="2">
    <name type="scientific">Hyperionvirus sp</name>
    <dbReference type="NCBI Taxonomy" id="2487770"/>
    <lineage>
        <taxon>Viruses</taxon>
        <taxon>Varidnaviria</taxon>
        <taxon>Bamfordvirae</taxon>
        <taxon>Nucleocytoviricota</taxon>
        <taxon>Megaviricetes</taxon>
        <taxon>Imitervirales</taxon>
        <taxon>Mimiviridae</taxon>
        <taxon>Klosneuvirinae</taxon>
    </lineage>
</organism>
<dbReference type="PANTHER" id="PTHR35984">
    <property type="entry name" value="PERIPLASMIC SERINE PROTEASE"/>
    <property type="match status" value="1"/>
</dbReference>
<keyword evidence="1" id="KW-1133">Transmembrane helix</keyword>
<evidence type="ECO:0000256" key="1">
    <source>
        <dbReference type="SAM" id="Phobius"/>
    </source>
</evidence>
<evidence type="ECO:0000313" key="2">
    <source>
        <dbReference type="EMBL" id="AYV83082.1"/>
    </source>
</evidence>